<keyword evidence="1" id="KW-0238">DNA-binding</keyword>
<dbReference type="AlphaFoldDB" id="A0A1H4KXK0"/>
<dbReference type="InterPro" id="IPR036390">
    <property type="entry name" value="WH_DNA-bd_sf"/>
</dbReference>
<dbReference type="SUPFAM" id="SSF46785">
    <property type="entry name" value="Winged helix' DNA-binding domain"/>
    <property type="match status" value="1"/>
</dbReference>
<accession>A0A1H4KXK0</accession>
<gene>
    <name evidence="1" type="ORF">SAMN04489806_1337</name>
</gene>
<evidence type="ECO:0000313" key="2">
    <source>
        <dbReference type="Proteomes" id="UP000199183"/>
    </source>
</evidence>
<reference evidence="1 2" key="1">
    <citation type="submission" date="2016-10" db="EMBL/GenBank/DDBJ databases">
        <authorList>
            <person name="de Groot N.N."/>
        </authorList>
    </citation>
    <scope>NUCLEOTIDE SEQUENCE [LARGE SCALE GENOMIC DNA]</scope>
    <source>
        <strain evidence="1 2">DSM 21799</strain>
    </source>
</reference>
<name>A0A1H4KXK0_9MICO</name>
<dbReference type="GO" id="GO:0005829">
    <property type="term" value="C:cytosol"/>
    <property type="evidence" value="ECO:0007669"/>
    <property type="project" value="TreeGrafter"/>
</dbReference>
<evidence type="ECO:0000313" key="1">
    <source>
        <dbReference type="EMBL" id="SEB62825.1"/>
    </source>
</evidence>
<dbReference type="Pfam" id="PF13412">
    <property type="entry name" value="HTH_24"/>
    <property type="match status" value="1"/>
</dbReference>
<dbReference type="EMBL" id="FNRY01000001">
    <property type="protein sequence ID" value="SEB62825.1"/>
    <property type="molecule type" value="Genomic_DNA"/>
</dbReference>
<dbReference type="RefSeq" id="WP_143033985.1">
    <property type="nucleotide sequence ID" value="NZ_FNRY01000001.1"/>
</dbReference>
<dbReference type="Gene3D" id="1.10.10.10">
    <property type="entry name" value="Winged helix-like DNA-binding domain superfamily/Winged helix DNA-binding domain"/>
    <property type="match status" value="1"/>
</dbReference>
<keyword evidence="2" id="KW-1185">Reference proteome</keyword>
<dbReference type="PANTHER" id="PTHR30154:SF34">
    <property type="entry name" value="TRANSCRIPTIONAL REGULATOR AZLB"/>
    <property type="match status" value="1"/>
</dbReference>
<dbReference type="GO" id="GO:0043200">
    <property type="term" value="P:response to amino acid"/>
    <property type="evidence" value="ECO:0007669"/>
    <property type="project" value="TreeGrafter"/>
</dbReference>
<dbReference type="InterPro" id="IPR011008">
    <property type="entry name" value="Dimeric_a/b-barrel"/>
</dbReference>
<dbReference type="SMART" id="SM00344">
    <property type="entry name" value="HTH_ASNC"/>
    <property type="match status" value="1"/>
</dbReference>
<dbReference type="Proteomes" id="UP000199183">
    <property type="component" value="Unassembled WGS sequence"/>
</dbReference>
<dbReference type="Gene3D" id="3.30.70.920">
    <property type="match status" value="1"/>
</dbReference>
<dbReference type="InterPro" id="IPR036388">
    <property type="entry name" value="WH-like_DNA-bd_sf"/>
</dbReference>
<dbReference type="OrthoDB" id="4050641at2"/>
<proteinExistence type="predicted"/>
<dbReference type="InterPro" id="IPR019888">
    <property type="entry name" value="Tscrpt_reg_AsnC-like"/>
</dbReference>
<protein>
    <submittedName>
        <fullName evidence="1">DNA-binding transcriptional regulator, Lrp family</fullName>
    </submittedName>
</protein>
<dbReference type="GO" id="GO:0043565">
    <property type="term" value="F:sequence-specific DNA binding"/>
    <property type="evidence" value="ECO:0007669"/>
    <property type="project" value="TreeGrafter"/>
</dbReference>
<sequence length="202" mass="21785">MVLESARLGVAWRLPRLRSDQADALTEHRVAATSPQISNIGNLSDVEFATKRELGRDARISAAEVGRILHVSSSTAARAIRTLLQSGAVVPRVEIEPAVVGYPLLTAVSLDVKPRAIGAVVDTLAQHPSARMISTVTGASSISFHGVFAGPVEFSQFLKDDLGALPSVRTMSSAVGLRIARRYWHDRDGFRIGDQVPNVLRR</sequence>
<dbReference type="PANTHER" id="PTHR30154">
    <property type="entry name" value="LEUCINE-RESPONSIVE REGULATORY PROTEIN"/>
    <property type="match status" value="1"/>
</dbReference>
<organism evidence="1 2">
    <name type="scientific">Paramicrobacterium humi</name>
    <dbReference type="NCBI Taxonomy" id="640635"/>
    <lineage>
        <taxon>Bacteria</taxon>
        <taxon>Bacillati</taxon>
        <taxon>Actinomycetota</taxon>
        <taxon>Actinomycetes</taxon>
        <taxon>Micrococcales</taxon>
        <taxon>Microbacteriaceae</taxon>
        <taxon>Paramicrobacterium</taxon>
    </lineage>
</organism>
<dbReference type="SUPFAM" id="SSF54909">
    <property type="entry name" value="Dimeric alpha+beta barrel"/>
    <property type="match status" value="1"/>
</dbReference>
<dbReference type="STRING" id="640635.SAMN04489806_1337"/>